<dbReference type="GO" id="GO:0001678">
    <property type="term" value="P:intracellular glucose homeostasis"/>
    <property type="evidence" value="ECO:0007669"/>
    <property type="project" value="InterPro"/>
</dbReference>
<dbReference type="InterPro" id="IPR001312">
    <property type="entry name" value="Hexokinase"/>
</dbReference>
<organism evidence="4 5">
    <name type="scientific">Candidatus Curtissbacteria bacterium RIFCSPHIGHO2_01_FULL_41_11</name>
    <dbReference type="NCBI Taxonomy" id="1797711"/>
    <lineage>
        <taxon>Bacteria</taxon>
        <taxon>Candidatus Curtissiibacteriota</taxon>
    </lineage>
</organism>
<protein>
    <recommendedName>
        <fullName evidence="6">Hexokinase C-terminal domain-containing protein</fullName>
    </recommendedName>
</protein>
<dbReference type="STRING" id="1797711.A2870_03480"/>
<dbReference type="GO" id="GO:0006006">
    <property type="term" value="P:glucose metabolic process"/>
    <property type="evidence" value="ECO:0007669"/>
    <property type="project" value="TreeGrafter"/>
</dbReference>
<dbReference type="EMBL" id="MFAZ01000018">
    <property type="protein sequence ID" value="OGD87184.1"/>
    <property type="molecule type" value="Genomic_DNA"/>
</dbReference>
<dbReference type="InterPro" id="IPR043129">
    <property type="entry name" value="ATPase_NBD"/>
</dbReference>
<comment type="pathway">
    <text evidence="1">Carbohydrate degradation.</text>
</comment>
<sequence length="376" mass="42429">MDPKTQEILKAVRKNFLKELKDAASGKKTSLVFIKNQIPQNKIVQEDEVFQVIVTGGSICKVAKVKYQSGKIKILQKQETPVDAFNTKEDFLQFVLNNLDNGTKTLAINFTFAIQPILENGKLDGKLITPSKEHKFEGLIGKNVGKEVEKYVFLKTKRKLQVSVGNDTVCLLLSALTQYSPLQVAAGVVGTGINFSIFQDKNTIRNLEAANFNKFSPSKETKEIDRQSARPGDWIFEKEIAGAYLYKQFNIMIKSKNIDCPPINSTAQLNAIANKNLGETTEIARYLFEKSAGLVASVMAAITDFSQRDLIRRKDRNDLIRRKDRNDLIFVMEGSLFWHSLRPKIERYLKQLAPEYRTKFAKIENSEILGAAKLVS</sequence>
<evidence type="ECO:0000313" key="4">
    <source>
        <dbReference type="EMBL" id="OGD87184.1"/>
    </source>
</evidence>
<evidence type="ECO:0000313" key="5">
    <source>
        <dbReference type="Proteomes" id="UP000179102"/>
    </source>
</evidence>
<dbReference type="GO" id="GO:0005524">
    <property type="term" value="F:ATP binding"/>
    <property type="evidence" value="ECO:0007669"/>
    <property type="project" value="InterPro"/>
</dbReference>
<evidence type="ECO:0008006" key="6">
    <source>
        <dbReference type="Google" id="ProtNLM"/>
    </source>
</evidence>
<dbReference type="Proteomes" id="UP000179102">
    <property type="component" value="Unassembled WGS sequence"/>
</dbReference>
<dbReference type="GO" id="GO:0005536">
    <property type="term" value="F:D-glucose binding"/>
    <property type="evidence" value="ECO:0007669"/>
    <property type="project" value="InterPro"/>
</dbReference>
<comment type="caution">
    <text evidence="4">The sequence shown here is derived from an EMBL/GenBank/DDBJ whole genome shotgun (WGS) entry which is preliminary data.</text>
</comment>
<dbReference type="PANTHER" id="PTHR19443">
    <property type="entry name" value="HEXOKINASE"/>
    <property type="match status" value="1"/>
</dbReference>
<name>A0A1F5G5U5_9BACT</name>
<comment type="pathway">
    <text evidence="2">Carbohydrate metabolism.</text>
</comment>
<dbReference type="GO" id="GO:0006096">
    <property type="term" value="P:glycolytic process"/>
    <property type="evidence" value="ECO:0007669"/>
    <property type="project" value="UniProtKB-KW"/>
</dbReference>
<dbReference type="GO" id="GO:0004340">
    <property type="term" value="F:glucokinase activity"/>
    <property type="evidence" value="ECO:0007669"/>
    <property type="project" value="TreeGrafter"/>
</dbReference>
<accession>A0A1F5G5U5</accession>
<dbReference type="AlphaFoldDB" id="A0A1F5G5U5"/>
<dbReference type="Gene3D" id="3.40.367.20">
    <property type="match status" value="1"/>
</dbReference>
<evidence type="ECO:0000256" key="2">
    <source>
        <dbReference type="ARBA" id="ARBA00005007"/>
    </source>
</evidence>
<dbReference type="GO" id="GO:0008865">
    <property type="term" value="F:fructokinase activity"/>
    <property type="evidence" value="ECO:0007669"/>
    <property type="project" value="TreeGrafter"/>
</dbReference>
<reference evidence="4 5" key="1">
    <citation type="journal article" date="2016" name="Nat. Commun.">
        <title>Thousands of microbial genomes shed light on interconnected biogeochemical processes in an aquifer system.</title>
        <authorList>
            <person name="Anantharaman K."/>
            <person name="Brown C.T."/>
            <person name="Hug L.A."/>
            <person name="Sharon I."/>
            <person name="Castelle C.J."/>
            <person name="Probst A.J."/>
            <person name="Thomas B.C."/>
            <person name="Singh A."/>
            <person name="Wilkins M.J."/>
            <person name="Karaoz U."/>
            <person name="Brodie E.L."/>
            <person name="Williams K.H."/>
            <person name="Hubbard S.S."/>
            <person name="Banfield J.F."/>
        </authorList>
    </citation>
    <scope>NUCLEOTIDE SEQUENCE [LARGE SCALE GENOMIC DNA]</scope>
</reference>
<proteinExistence type="predicted"/>
<dbReference type="SUPFAM" id="SSF53067">
    <property type="entry name" value="Actin-like ATPase domain"/>
    <property type="match status" value="2"/>
</dbReference>
<gene>
    <name evidence="4" type="ORF">A2870_03480</name>
</gene>
<dbReference type="CDD" id="cd24000">
    <property type="entry name" value="ASKHA_NBD_HK"/>
    <property type="match status" value="1"/>
</dbReference>
<keyword evidence="3" id="KW-0324">Glycolysis</keyword>
<dbReference type="PANTHER" id="PTHR19443:SF16">
    <property type="entry name" value="HEXOKINASE TYPE 1-RELATED"/>
    <property type="match status" value="1"/>
</dbReference>
<evidence type="ECO:0000256" key="3">
    <source>
        <dbReference type="ARBA" id="ARBA00023152"/>
    </source>
</evidence>
<evidence type="ECO:0000256" key="1">
    <source>
        <dbReference type="ARBA" id="ARBA00004921"/>
    </source>
</evidence>